<dbReference type="Gene3D" id="3.10.180.10">
    <property type="entry name" value="2,3-Dihydroxybiphenyl 1,2-Dioxygenase, domain 1"/>
    <property type="match status" value="1"/>
</dbReference>
<dbReference type="CDD" id="cd07247">
    <property type="entry name" value="SgaA_N_like"/>
    <property type="match status" value="1"/>
</dbReference>
<dbReference type="InterPro" id="IPR004360">
    <property type="entry name" value="Glyas_Fos-R_dOase_dom"/>
</dbReference>
<accession>A0A6F8T201</accession>
<evidence type="ECO:0000313" key="3">
    <source>
        <dbReference type="Proteomes" id="UP000502894"/>
    </source>
</evidence>
<evidence type="ECO:0000313" key="2">
    <source>
        <dbReference type="EMBL" id="BCA94459.1"/>
    </source>
</evidence>
<dbReference type="Pfam" id="PF00903">
    <property type="entry name" value="Glyoxalase"/>
    <property type="match status" value="1"/>
</dbReference>
<dbReference type="Proteomes" id="UP000502894">
    <property type="component" value="Chromosome"/>
</dbReference>
<organism evidence="2 3">
    <name type="scientific">Legionella antarctica</name>
    <dbReference type="NCBI Taxonomy" id="2708020"/>
    <lineage>
        <taxon>Bacteria</taxon>
        <taxon>Pseudomonadati</taxon>
        <taxon>Pseudomonadota</taxon>
        <taxon>Gammaproteobacteria</taxon>
        <taxon>Legionellales</taxon>
        <taxon>Legionellaceae</taxon>
        <taxon>Legionella</taxon>
    </lineage>
</organism>
<proteinExistence type="predicted"/>
<dbReference type="PANTHER" id="PTHR33993:SF14">
    <property type="entry name" value="GB|AAF24581.1"/>
    <property type="match status" value="1"/>
</dbReference>
<reference evidence="2" key="1">
    <citation type="journal article" date="2020" name="Microbiol. Resour. Announc.">
        <title>Complete Genome Sequence of Novel Psychrotolerant Legionella Strain TUM19329, Isolated from Antarctic Lake Sediment.</title>
        <authorList>
            <person name="Shimada S."/>
            <person name="Nakai R."/>
            <person name="Aoki K."/>
            <person name="Shimoeda N."/>
            <person name="Ohno G."/>
            <person name="Miyazaki Y."/>
            <person name="Kudoh S."/>
            <person name="Imura S."/>
            <person name="Watanabe K."/>
            <person name="Ishii Y."/>
            <person name="Tateda K."/>
        </authorList>
    </citation>
    <scope>NUCLEOTIDE SEQUENCE [LARGE SCALE GENOMIC DNA]</scope>
    <source>
        <strain evidence="2">TUM19329</strain>
    </source>
</reference>
<sequence>MTFLFKRLIKIKKGSLFMTQTAVGQFCWNELATADLNKAKDFYGKVFGWQFREIRSDEMTYTIIKLNDKDIGGIWQIPTEQQNHIPPHWMAYILVTDVKKALEKARKHGAHEVKGVSEAGDMGRFAIITDPSGAHLALWESLNN</sequence>
<keyword evidence="3" id="KW-1185">Reference proteome</keyword>
<dbReference type="InterPro" id="IPR037523">
    <property type="entry name" value="VOC_core"/>
</dbReference>
<evidence type="ECO:0000259" key="1">
    <source>
        <dbReference type="PROSITE" id="PS51819"/>
    </source>
</evidence>
<dbReference type="SUPFAM" id="SSF54593">
    <property type="entry name" value="Glyoxalase/Bleomycin resistance protein/Dihydroxybiphenyl dioxygenase"/>
    <property type="match status" value="1"/>
</dbReference>
<feature type="domain" description="VOC" evidence="1">
    <location>
        <begin position="25"/>
        <end position="141"/>
    </location>
</feature>
<dbReference type="KEGG" id="lant:TUM19329_08200"/>
<protein>
    <submittedName>
        <fullName evidence="2">Glyoxalase</fullName>
    </submittedName>
</protein>
<dbReference type="InterPro" id="IPR052164">
    <property type="entry name" value="Anthracycline_SecMetBiosynth"/>
</dbReference>
<gene>
    <name evidence="2" type="ORF">TUM19329_08200</name>
</gene>
<dbReference type="EMBL" id="AP022839">
    <property type="protein sequence ID" value="BCA94459.1"/>
    <property type="molecule type" value="Genomic_DNA"/>
</dbReference>
<dbReference type="AlphaFoldDB" id="A0A6F8T201"/>
<name>A0A6F8T201_9GAMM</name>
<dbReference type="PROSITE" id="PS51819">
    <property type="entry name" value="VOC"/>
    <property type="match status" value="1"/>
</dbReference>
<dbReference type="InterPro" id="IPR029068">
    <property type="entry name" value="Glyas_Bleomycin-R_OHBP_Dase"/>
</dbReference>
<dbReference type="PANTHER" id="PTHR33993">
    <property type="entry name" value="GLYOXALASE-RELATED"/>
    <property type="match status" value="1"/>
</dbReference>